<proteinExistence type="predicted"/>
<dbReference type="GeneID" id="5715703"/>
<feature type="coiled-coil region" evidence="2">
    <location>
        <begin position="911"/>
        <end position="947"/>
    </location>
</feature>
<feature type="region of interest" description="Disordered" evidence="3">
    <location>
        <begin position="1258"/>
        <end position="1443"/>
    </location>
</feature>
<dbReference type="GO" id="GO:0005737">
    <property type="term" value="C:cytoplasm"/>
    <property type="evidence" value="ECO:0000318"/>
    <property type="project" value="GO_Central"/>
</dbReference>
<organism evidence="5 6">
    <name type="scientific">Chlamydomonas reinhardtii</name>
    <name type="common">Chlamydomonas smithii</name>
    <dbReference type="NCBI Taxonomy" id="3055"/>
    <lineage>
        <taxon>Eukaryota</taxon>
        <taxon>Viridiplantae</taxon>
        <taxon>Chlorophyta</taxon>
        <taxon>core chlorophytes</taxon>
        <taxon>Chlorophyceae</taxon>
        <taxon>CS clade</taxon>
        <taxon>Chlamydomonadales</taxon>
        <taxon>Chlamydomonadaceae</taxon>
        <taxon>Chlamydomonas</taxon>
    </lineage>
</organism>
<feature type="coiled-coil region" evidence="2">
    <location>
        <begin position="371"/>
        <end position="473"/>
    </location>
</feature>
<feature type="region of interest" description="Disordered" evidence="3">
    <location>
        <begin position="346"/>
        <end position="369"/>
    </location>
</feature>
<dbReference type="InterPro" id="IPR032714">
    <property type="entry name" value="DZIP1_N"/>
</dbReference>
<feature type="compositionally biased region" description="Polar residues" evidence="3">
    <location>
        <begin position="292"/>
        <end position="302"/>
    </location>
</feature>
<dbReference type="RefSeq" id="XP_042928834.1">
    <property type="nucleotide sequence ID" value="XM_043058920.1"/>
</dbReference>
<keyword evidence="1 2" id="KW-0175">Coiled coil</keyword>
<feature type="region of interest" description="Disordered" evidence="3">
    <location>
        <begin position="975"/>
        <end position="1014"/>
    </location>
</feature>
<feature type="compositionally biased region" description="Acidic residues" evidence="3">
    <location>
        <begin position="1285"/>
        <end position="1310"/>
    </location>
</feature>
<feature type="region of interest" description="Disordered" evidence="3">
    <location>
        <begin position="659"/>
        <end position="761"/>
    </location>
</feature>
<feature type="compositionally biased region" description="Polar residues" evidence="3">
    <location>
        <begin position="999"/>
        <end position="1013"/>
    </location>
</feature>
<name>A0A2K3E7V4_CHLRE</name>
<dbReference type="Gramene" id="PNW88869">
    <property type="protein sequence ID" value="PNW88869"/>
    <property type="gene ID" value="CHLRE_01g048400v5"/>
</dbReference>
<feature type="compositionally biased region" description="Low complexity" evidence="3">
    <location>
        <begin position="1098"/>
        <end position="1108"/>
    </location>
</feature>
<keyword evidence="6" id="KW-1185">Reference proteome</keyword>
<feature type="region of interest" description="Disordered" evidence="3">
    <location>
        <begin position="1483"/>
        <end position="1516"/>
    </location>
</feature>
<feature type="domain" description="Cilium assembly protein DZIP1 N-terminal" evidence="4">
    <location>
        <begin position="54"/>
        <end position="171"/>
    </location>
</feature>
<evidence type="ECO:0000259" key="4">
    <source>
        <dbReference type="Pfam" id="PF13815"/>
    </source>
</evidence>
<dbReference type="InterPro" id="IPR051241">
    <property type="entry name" value="DZIP_RILPL"/>
</dbReference>
<dbReference type="KEGG" id="cre:CHLRE_01g048400v5"/>
<dbReference type="InParanoid" id="A0A2K3E7V4"/>
<feature type="compositionally biased region" description="Polar residues" evidence="3">
    <location>
        <begin position="1432"/>
        <end position="1443"/>
    </location>
</feature>
<dbReference type="ExpressionAtlas" id="A0A2K3E7V4">
    <property type="expression patterns" value="baseline and differential"/>
</dbReference>
<feature type="coiled-coil region" evidence="2">
    <location>
        <begin position="149"/>
        <end position="183"/>
    </location>
</feature>
<gene>
    <name evidence="5" type="ORF">CHLRE_01g048400v5</name>
</gene>
<sequence>MTTTFPRTMASGLGASFQRGTAAFGPWVGDPYVDHTGLRDQMATTTTAPNFPPFKFEPRRARIDWRLLHGIDINSMMRDVDLDTLEKIVNIVAFGDIEAEDTRHLTELNFIKIFRLSQMMIEYLLYVQDCLQSSNGWLQQDRSNMDKYIQAARLRIREMEANMKMSKRELRRARKTIKTYELLAVLNEGKGLKSATGVPMATVTVAPASPPPAQQTARSEQPNPANAAMEALLRKELSMLAERLSRATVEAQTLRSERDELYQAVKELETVVRARQFSGPSSPPGSARPTPEQAQHIQSLQDQLNRATVEITKLRNEKGDLVDELDRVNGDKRQLQDEKARLLTEIASRPGDASGTQTSPRDGGDNLGSMLLDAERQKASLQEQLDEARAEITALQKQLMKAMKATAFAPMGGPLQSQGSDEAAQRALRDMEATKSQLERELADMRKTYNDDIRTLQEELEITQAKAVDADRKLAELRSGGDVHQATVRVTPGAGGLVKVVEERRHMVEEPEDDGSVTFAAMRRQKEMLVETEAMNERLNTQLSQLKEERNALASDVDRLRAQLDGRSPQAPGDPSIGRDWRTEELERLKQELDGSRRRCSELEDGLRERDAHIERLRATIRDLQMELDERNRRAELEAAQLAAEGRVRHQVKEYERLAGPGSQHIKTSSFSFVPDDMQPELPAGGAGGSGLASMPSAETPTSVRPGPGGMSPTSPQQVQPRRSPEAGGGSPEVPTVLASPQPQRPSVLSANNSRWLQRIPRPAPSDAYDILQGVLQHVQGKQPEQIQMQLQEEIRPQTLNPYEFEDDDEARFRSLLPHEVPERRGVLSVEPHQLQDLAVARSMLTDNLLEVVDDQLAQFGLDPRVQALSDKTYAACMVELERRRSLMLERVSPALAKRATDLRDGLLTHLELMKREMQKEQQAVAQKRLQEQVQKQAEEKAIAEAAAAAAAAAQAAEVAQMQQAAAAAAAAQPLGGAPAGNSAGLSSEILPPAPGSQPVRSGSASGLRTGSTSLVTPAVPAPASAAAPAAAAGVLASGLHSSGATSHVESPSVAVPAAKPQLPAFPARQPSIGRSAPSETNTDDLRSMLPGGGFSRPAEAAPSAAPAASTAAAAATAASSTRASPIPSPLSQSLARDTTATGERPRSTNLNASITSVTSLNSSIRTGPGRSSVAVSGAAGGGAGAAAGGAFPQAFQGLTKEAAEGPADVVSGFSRPAATAASQLQLPQPQKITPGAAAAAAAAAPSGNMNMSIRSVRQYEESEYDEEEDVAPPQPKALARVAKEEDDEYAVTEDEEGQEDEGIEDDEEGFSPIGHGLGSGPRILTRVQSPPRAAAAQPSRLGQQRAAAVAGSRGWGMDEPLQAAAPPPVPAAAAAGGRPSETADTGELESLQSFNGLSTSLPRGNPGAWGSPAGTMRKQSTNVPQPRELSKQLSTSKQSGWNETIKSIGATSIGGDEIQSVQDITAMESFTGTESIRPARAMAQPMRGSVQPAQPAQLKKPVQYDDDDFSDVEEL</sequence>
<reference evidence="5 6" key="1">
    <citation type="journal article" date="2007" name="Science">
        <title>The Chlamydomonas genome reveals the evolution of key animal and plant functions.</title>
        <authorList>
            <person name="Merchant S.S."/>
            <person name="Prochnik S.E."/>
            <person name="Vallon O."/>
            <person name="Harris E.H."/>
            <person name="Karpowicz S.J."/>
            <person name="Witman G.B."/>
            <person name="Terry A."/>
            <person name="Salamov A."/>
            <person name="Fritz-Laylin L.K."/>
            <person name="Marechal-Drouard L."/>
            <person name="Marshall W.F."/>
            <person name="Qu L.H."/>
            <person name="Nelson D.R."/>
            <person name="Sanderfoot A.A."/>
            <person name="Spalding M.H."/>
            <person name="Kapitonov V.V."/>
            <person name="Ren Q."/>
            <person name="Ferris P."/>
            <person name="Lindquist E."/>
            <person name="Shapiro H."/>
            <person name="Lucas S.M."/>
            <person name="Grimwood J."/>
            <person name="Schmutz J."/>
            <person name="Cardol P."/>
            <person name="Cerutti H."/>
            <person name="Chanfreau G."/>
            <person name="Chen C.L."/>
            <person name="Cognat V."/>
            <person name="Croft M.T."/>
            <person name="Dent R."/>
            <person name="Dutcher S."/>
            <person name="Fernandez E."/>
            <person name="Fukuzawa H."/>
            <person name="Gonzalez-Ballester D."/>
            <person name="Gonzalez-Halphen D."/>
            <person name="Hallmann A."/>
            <person name="Hanikenne M."/>
            <person name="Hippler M."/>
            <person name="Inwood W."/>
            <person name="Jabbari K."/>
            <person name="Kalanon M."/>
            <person name="Kuras R."/>
            <person name="Lefebvre P.A."/>
            <person name="Lemaire S.D."/>
            <person name="Lobanov A.V."/>
            <person name="Lohr M."/>
            <person name="Manuell A."/>
            <person name="Meier I."/>
            <person name="Mets L."/>
            <person name="Mittag M."/>
            <person name="Mittelmeier T."/>
            <person name="Moroney J.V."/>
            <person name="Moseley J."/>
            <person name="Napoli C."/>
            <person name="Nedelcu A.M."/>
            <person name="Niyogi K."/>
            <person name="Novoselov S.V."/>
            <person name="Paulsen I.T."/>
            <person name="Pazour G."/>
            <person name="Purton S."/>
            <person name="Ral J.P."/>
            <person name="Riano-Pachon D.M."/>
            <person name="Riekhof W."/>
            <person name="Rymarquis L."/>
            <person name="Schroda M."/>
            <person name="Stern D."/>
            <person name="Umen J."/>
            <person name="Willows R."/>
            <person name="Wilson N."/>
            <person name="Zimmer S.L."/>
            <person name="Allmer J."/>
            <person name="Balk J."/>
            <person name="Bisova K."/>
            <person name="Chen C.J."/>
            <person name="Elias M."/>
            <person name="Gendler K."/>
            <person name="Hauser C."/>
            <person name="Lamb M.R."/>
            <person name="Ledford H."/>
            <person name="Long J.C."/>
            <person name="Minagawa J."/>
            <person name="Page M.D."/>
            <person name="Pan J."/>
            <person name="Pootakham W."/>
            <person name="Roje S."/>
            <person name="Rose A."/>
            <person name="Stahlberg E."/>
            <person name="Terauchi A.M."/>
            <person name="Yang P."/>
            <person name="Ball S."/>
            <person name="Bowler C."/>
            <person name="Dieckmann C.L."/>
            <person name="Gladyshev V.N."/>
            <person name="Green P."/>
            <person name="Jorgensen R."/>
            <person name="Mayfield S."/>
            <person name="Mueller-Roeber B."/>
            <person name="Rajamani S."/>
            <person name="Sayre R.T."/>
            <person name="Brokstein P."/>
            <person name="Dubchak I."/>
            <person name="Goodstein D."/>
            <person name="Hornick L."/>
            <person name="Huang Y.W."/>
            <person name="Jhaveri J."/>
            <person name="Luo Y."/>
            <person name="Martinez D."/>
            <person name="Ngau W.C."/>
            <person name="Otillar B."/>
            <person name="Poliakov A."/>
            <person name="Porter A."/>
            <person name="Szajkowski L."/>
            <person name="Werner G."/>
            <person name="Zhou K."/>
            <person name="Grigoriev I.V."/>
            <person name="Rokhsar D.S."/>
            <person name="Grossman A.R."/>
        </authorList>
    </citation>
    <scope>NUCLEOTIDE SEQUENCE [LARGE SCALE GENOMIC DNA]</scope>
    <source>
        <strain evidence="6">CC-503</strain>
    </source>
</reference>
<evidence type="ECO:0000313" key="6">
    <source>
        <dbReference type="Proteomes" id="UP000006906"/>
    </source>
</evidence>
<feature type="compositionally biased region" description="Low complexity" evidence="3">
    <location>
        <begin position="1329"/>
        <end position="1341"/>
    </location>
</feature>
<feature type="region of interest" description="Disordered" evidence="3">
    <location>
        <begin position="274"/>
        <end position="302"/>
    </location>
</feature>
<feature type="region of interest" description="Disordered" evidence="3">
    <location>
        <begin position="1120"/>
        <end position="1186"/>
    </location>
</feature>
<feature type="region of interest" description="Disordered" evidence="3">
    <location>
        <begin position="1064"/>
        <end position="1108"/>
    </location>
</feature>
<feature type="compositionally biased region" description="Polar residues" evidence="3">
    <location>
        <begin position="739"/>
        <end position="756"/>
    </location>
</feature>
<feature type="coiled-coil region" evidence="2">
    <location>
        <begin position="522"/>
        <end position="645"/>
    </location>
</feature>
<feature type="compositionally biased region" description="Polar residues" evidence="3">
    <location>
        <begin position="712"/>
        <end position="721"/>
    </location>
</feature>
<dbReference type="OMA" id="SQMMIEY"/>
<dbReference type="PANTHER" id="PTHR21502">
    <property type="entry name" value="ZINC FINGER PROTEIN DZIP1"/>
    <property type="match status" value="1"/>
</dbReference>
<evidence type="ECO:0000256" key="3">
    <source>
        <dbReference type="SAM" id="MobiDB-lite"/>
    </source>
</evidence>
<feature type="compositionally biased region" description="Polar residues" evidence="3">
    <location>
        <begin position="1131"/>
        <end position="1166"/>
    </location>
</feature>
<dbReference type="Pfam" id="PF13815">
    <property type="entry name" value="Dzip-like_N"/>
    <property type="match status" value="1"/>
</dbReference>
<dbReference type="OrthoDB" id="515971at2759"/>
<dbReference type="Gene3D" id="1.10.287.1490">
    <property type="match status" value="1"/>
</dbReference>
<evidence type="ECO:0000256" key="2">
    <source>
        <dbReference type="SAM" id="Coils"/>
    </source>
</evidence>
<dbReference type="PANTHER" id="PTHR21502:SF3">
    <property type="entry name" value="CILIUM ASSEMBLY PROTEIN DZIP1L"/>
    <property type="match status" value="1"/>
</dbReference>
<feature type="compositionally biased region" description="Acidic residues" evidence="3">
    <location>
        <begin position="1262"/>
        <end position="1271"/>
    </location>
</feature>
<dbReference type="GO" id="GO:0008270">
    <property type="term" value="F:zinc ion binding"/>
    <property type="evidence" value="ECO:0007669"/>
    <property type="project" value="UniProtKB-KW"/>
</dbReference>
<evidence type="ECO:0000313" key="5">
    <source>
        <dbReference type="EMBL" id="PNW88869.1"/>
    </source>
</evidence>
<accession>A0A2K3E7V4</accession>
<feature type="compositionally biased region" description="Polar residues" evidence="3">
    <location>
        <begin position="1391"/>
        <end position="1403"/>
    </location>
</feature>
<evidence type="ECO:0000256" key="1">
    <source>
        <dbReference type="ARBA" id="ARBA00023054"/>
    </source>
</evidence>
<feature type="compositionally biased region" description="Acidic residues" evidence="3">
    <location>
        <begin position="1505"/>
        <end position="1516"/>
    </location>
</feature>
<dbReference type="EMBL" id="CM008962">
    <property type="protein sequence ID" value="PNW88869.1"/>
    <property type="molecule type" value="Genomic_DNA"/>
</dbReference>
<feature type="coiled-coil region" evidence="2">
    <location>
        <begin position="237"/>
        <end position="271"/>
    </location>
</feature>
<protein>
    <recommendedName>
        <fullName evidence="4">Cilium assembly protein DZIP1 N-terminal domain-containing protein</fullName>
    </recommendedName>
</protein>
<dbReference type="Proteomes" id="UP000006906">
    <property type="component" value="Chromosome 1"/>
</dbReference>